<dbReference type="SUPFAM" id="SSF48498">
    <property type="entry name" value="Tetracyclin repressor-like, C-terminal domain"/>
    <property type="match status" value="1"/>
</dbReference>
<evidence type="ECO:0000313" key="5">
    <source>
        <dbReference type="EMBL" id="SEN91815.1"/>
    </source>
</evidence>
<gene>
    <name evidence="5" type="ORF">SAMN04488134_102278</name>
</gene>
<keyword evidence="6" id="KW-1185">Reference proteome</keyword>
<feature type="domain" description="HTH tetR-type" evidence="4">
    <location>
        <begin position="9"/>
        <end position="69"/>
    </location>
</feature>
<dbReference type="PANTHER" id="PTHR43479">
    <property type="entry name" value="ACREF/ENVCD OPERON REPRESSOR-RELATED"/>
    <property type="match status" value="1"/>
</dbReference>
<protein>
    <submittedName>
        <fullName evidence="5">Transcriptional regulator, TetR family</fullName>
    </submittedName>
</protein>
<dbReference type="Proteomes" id="UP000199300">
    <property type="component" value="Unassembled WGS sequence"/>
</dbReference>
<name>A0A1H8KG15_9BACI</name>
<dbReference type="Pfam" id="PF00440">
    <property type="entry name" value="TetR_N"/>
    <property type="match status" value="1"/>
</dbReference>
<proteinExistence type="predicted"/>
<dbReference type="AlphaFoldDB" id="A0A1H8KG15"/>
<evidence type="ECO:0000256" key="2">
    <source>
        <dbReference type="ARBA" id="ARBA00023125"/>
    </source>
</evidence>
<dbReference type="RefSeq" id="WP_091495578.1">
    <property type="nucleotide sequence ID" value="NZ_FODJ01000002.1"/>
</dbReference>
<evidence type="ECO:0000313" key="6">
    <source>
        <dbReference type="Proteomes" id="UP000199300"/>
    </source>
</evidence>
<dbReference type="Gene3D" id="1.10.357.10">
    <property type="entry name" value="Tetracycline Repressor, domain 2"/>
    <property type="match status" value="1"/>
</dbReference>
<dbReference type="InterPro" id="IPR001647">
    <property type="entry name" value="HTH_TetR"/>
</dbReference>
<evidence type="ECO:0000256" key="3">
    <source>
        <dbReference type="PROSITE-ProRule" id="PRU00335"/>
    </source>
</evidence>
<dbReference type="InterPro" id="IPR036271">
    <property type="entry name" value="Tet_transcr_reg_TetR-rel_C_sf"/>
</dbReference>
<dbReference type="PRINTS" id="PR00455">
    <property type="entry name" value="HTHTETR"/>
</dbReference>
<evidence type="ECO:0000256" key="1">
    <source>
        <dbReference type="ARBA" id="ARBA00022491"/>
    </source>
</evidence>
<dbReference type="PANTHER" id="PTHR43479:SF11">
    <property type="entry name" value="ACREF_ENVCD OPERON REPRESSOR-RELATED"/>
    <property type="match status" value="1"/>
</dbReference>
<keyword evidence="2 3" id="KW-0238">DNA-binding</keyword>
<feature type="DNA-binding region" description="H-T-H motif" evidence="3">
    <location>
        <begin position="32"/>
        <end position="51"/>
    </location>
</feature>
<organism evidence="5 6">
    <name type="scientific">Amphibacillus marinus</name>
    <dbReference type="NCBI Taxonomy" id="872970"/>
    <lineage>
        <taxon>Bacteria</taxon>
        <taxon>Bacillati</taxon>
        <taxon>Bacillota</taxon>
        <taxon>Bacilli</taxon>
        <taxon>Bacillales</taxon>
        <taxon>Bacillaceae</taxon>
        <taxon>Amphibacillus</taxon>
    </lineage>
</organism>
<accession>A0A1H8KG15</accession>
<evidence type="ECO:0000259" key="4">
    <source>
        <dbReference type="PROSITE" id="PS50977"/>
    </source>
</evidence>
<dbReference type="GO" id="GO:0003677">
    <property type="term" value="F:DNA binding"/>
    <property type="evidence" value="ECO:0007669"/>
    <property type="project" value="UniProtKB-UniRule"/>
</dbReference>
<reference evidence="5 6" key="1">
    <citation type="submission" date="2016-10" db="EMBL/GenBank/DDBJ databases">
        <authorList>
            <person name="de Groot N.N."/>
        </authorList>
    </citation>
    <scope>NUCLEOTIDE SEQUENCE [LARGE SCALE GENOMIC DNA]</scope>
    <source>
        <strain evidence="5 6">CGMCC 1.10434</strain>
    </source>
</reference>
<dbReference type="PROSITE" id="PS50977">
    <property type="entry name" value="HTH_TETR_2"/>
    <property type="match status" value="1"/>
</dbReference>
<sequence>MSKRQERAIRTQQAILKATEELFSTRDFNSVTMREIADKAGCSHTTIYLYYKNKMSLLHELAIEPLTLLLDRFKLIESKGEPDAIIKGISLAYIRFAFEHKSMYEIFLTKAGERADLKERNYKYKVNELRIQLLDSLQRAIERNVPGLKQDEALQHTRMFFYLLHGLSSTYLDDVYNEALIERLTVILTDAIDVMLLGIKAYHSKT</sequence>
<dbReference type="InterPro" id="IPR050624">
    <property type="entry name" value="HTH-type_Tx_Regulator"/>
</dbReference>
<dbReference type="OrthoDB" id="9815924at2"/>
<dbReference type="SUPFAM" id="SSF46689">
    <property type="entry name" value="Homeodomain-like"/>
    <property type="match status" value="1"/>
</dbReference>
<dbReference type="STRING" id="872970.SAMN04488134_102278"/>
<keyword evidence="1" id="KW-0678">Repressor</keyword>
<dbReference type="EMBL" id="FODJ01000002">
    <property type="protein sequence ID" value="SEN91815.1"/>
    <property type="molecule type" value="Genomic_DNA"/>
</dbReference>
<dbReference type="InterPro" id="IPR009057">
    <property type="entry name" value="Homeodomain-like_sf"/>
</dbReference>